<reference evidence="1" key="1">
    <citation type="submission" date="2016-10" db="EMBL/GenBank/DDBJ databases">
        <title>Sequence of Gallionella enrichment culture.</title>
        <authorList>
            <person name="Poehlein A."/>
            <person name="Muehling M."/>
            <person name="Daniel R."/>
        </authorList>
    </citation>
    <scope>NUCLEOTIDE SEQUENCE</scope>
</reference>
<organism evidence="1">
    <name type="scientific">mine drainage metagenome</name>
    <dbReference type="NCBI Taxonomy" id="410659"/>
    <lineage>
        <taxon>unclassified sequences</taxon>
        <taxon>metagenomes</taxon>
        <taxon>ecological metagenomes</taxon>
    </lineage>
</organism>
<dbReference type="EMBL" id="MLJW01002672">
    <property type="protein sequence ID" value="OIQ73971.1"/>
    <property type="molecule type" value="Genomic_DNA"/>
</dbReference>
<name>A0A1J5Q907_9ZZZZ</name>
<protein>
    <submittedName>
        <fullName evidence="1">Uncharacterized protein</fullName>
    </submittedName>
</protein>
<accession>A0A1J5Q907</accession>
<evidence type="ECO:0000313" key="1">
    <source>
        <dbReference type="EMBL" id="OIQ73971.1"/>
    </source>
</evidence>
<comment type="caution">
    <text evidence="1">The sequence shown here is derived from an EMBL/GenBank/DDBJ whole genome shotgun (WGS) entry which is preliminary data.</text>
</comment>
<sequence>MTITPEFLEGIARRIAACKADGIRVAHIQNEDRIWDDPDGAPLNMRGTDLVIMPTRGALGEASFFFQGRPKHAGYNCETRAIDLKDLIGRIGNASHLHDGFLNERGVLFYDGGAGILQDLADQYFAGEEDRPNEGDDVWWFDPENDVASGLYTVVNAEHPDVITLENNAGSLVEATATEILAIDRNAVAEWVGLHYSVNYDTESRERKLEWIGRWAQAQRGTD</sequence>
<dbReference type="AlphaFoldDB" id="A0A1J5Q907"/>
<gene>
    <name evidence="1" type="ORF">GALL_443910</name>
</gene>
<proteinExistence type="predicted"/>